<evidence type="ECO:0000313" key="5">
    <source>
        <dbReference type="Proteomes" id="UP000284731"/>
    </source>
</evidence>
<dbReference type="Pfam" id="PF19295">
    <property type="entry name" value="SufBD_N"/>
    <property type="match status" value="1"/>
</dbReference>
<evidence type="ECO:0000256" key="1">
    <source>
        <dbReference type="ARBA" id="ARBA00043967"/>
    </source>
</evidence>
<feature type="domain" description="SUF system FeS cluster assembly SufBD core" evidence="2">
    <location>
        <begin position="212"/>
        <end position="446"/>
    </location>
</feature>
<dbReference type="PANTHER" id="PTHR30508:SF1">
    <property type="entry name" value="UPF0051 PROTEIN ABCI8, CHLOROPLASTIC-RELATED"/>
    <property type="match status" value="1"/>
</dbReference>
<feature type="domain" description="SUF system FeS cluster assembly SufBD N-terminal" evidence="3">
    <location>
        <begin position="118"/>
        <end position="209"/>
    </location>
</feature>
<gene>
    <name evidence="4" type="primary">sufB</name>
    <name evidence="4" type="ORF">DWX20_04120</name>
</gene>
<evidence type="ECO:0000259" key="2">
    <source>
        <dbReference type="Pfam" id="PF01458"/>
    </source>
</evidence>
<reference evidence="4 5" key="1">
    <citation type="submission" date="2018-08" db="EMBL/GenBank/DDBJ databases">
        <title>A genome reference for cultivated species of the human gut microbiota.</title>
        <authorList>
            <person name="Zou Y."/>
            <person name="Xue W."/>
            <person name="Luo G."/>
        </authorList>
    </citation>
    <scope>NUCLEOTIDE SEQUENCE [LARGE SCALE GENOMIC DNA]</scope>
    <source>
        <strain evidence="4 5">AF18-46</strain>
    </source>
</reference>
<dbReference type="SUPFAM" id="SSF101960">
    <property type="entry name" value="Stabilizer of iron transporter SufD"/>
    <property type="match status" value="1"/>
</dbReference>
<dbReference type="GO" id="GO:0016226">
    <property type="term" value="P:iron-sulfur cluster assembly"/>
    <property type="evidence" value="ECO:0007669"/>
    <property type="project" value="InterPro"/>
</dbReference>
<evidence type="ECO:0000313" key="4">
    <source>
        <dbReference type="EMBL" id="RGT56002.1"/>
    </source>
</evidence>
<evidence type="ECO:0000259" key="3">
    <source>
        <dbReference type="Pfam" id="PF19295"/>
    </source>
</evidence>
<dbReference type="InterPro" id="IPR010231">
    <property type="entry name" value="SUF_FeS_clus_asmbl_SufB"/>
</dbReference>
<protein>
    <submittedName>
        <fullName evidence="4">Fe-S cluster assembly protein SufB</fullName>
    </submittedName>
</protein>
<dbReference type="Proteomes" id="UP000284731">
    <property type="component" value="Unassembled WGS sequence"/>
</dbReference>
<sequence length="475" mass="53132">MSEQFKLTSEDEAVLSSQDDYKYGFHDDVKSIVDTGKGISEEVVRQISAYKHEPEWMTEKRVEAYHIFMKKPMPKWGPDLSEIDFQDFTYYRKVSQETEKSWEEVPEEVKNTFEKLGIPEAERKFLAGVTTQYESEAVYHNMLKEVEEKGVIFLDIDSALREQPELFKQYFGKIVSAGDNKLSALNSAVWSGGSFIYVPKGVKLEKPLQSYFRINSESMGQFERTIIIVDDGAECSYVEGCTAPQYSKDSLHAAVVEVYVGKNAKCRYSSVQNWSGNILNLVTKRARVGAGGTMEWIDGNIGSRISMKYPSCILAGEGATGLCISIGVGSKGQFQDTGSKMIHAAPNTRSSIISKSVSRNGGVTNFRDEVHFTPAARNSKAHIECDTLILDNISKSDTIPTNSNMNNSSTIEHEAKVSKISEDQLFYLMSRGLSEEQATEMIIMGFLEPFTRELPMEYAVELNQLMKLDMSGSVG</sequence>
<dbReference type="PANTHER" id="PTHR30508">
    <property type="entry name" value="FES CLUSTER ASSEMBLY PROTEIN SUF"/>
    <property type="match status" value="1"/>
</dbReference>
<name>A0A412PEF7_9FIRM</name>
<dbReference type="InterPro" id="IPR055346">
    <property type="entry name" value="Fe-S_cluster_assembly_SufBD"/>
</dbReference>
<comment type="similarity">
    <text evidence="1">Belongs to the iron-sulfur cluster assembly SufBD family.</text>
</comment>
<comment type="caution">
    <text evidence="4">The sequence shown here is derived from an EMBL/GenBank/DDBJ whole genome shotgun (WGS) entry which is preliminary data.</text>
</comment>
<dbReference type="EMBL" id="QRWX01000002">
    <property type="protein sequence ID" value="RGT56002.1"/>
    <property type="molecule type" value="Genomic_DNA"/>
</dbReference>
<accession>A0A412PEF7</accession>
<dbReference type="NCBIfam" id="TIGR01980">
    <property type="entry name" value="sufB"/>
    <property type="match status" value="1"/>
</dbReference>
<proteinExistence type="inferred from homology"/>
<organism evidence="4 5">
    <name type="scientific">Solobacterium moorei</name>
    <dbReference type="NCBI Taxonomy" id="102148"/>
    <lineage>
        <taxon>Bacteria</taxon>
        <taxon>Bacillati</taxon>
        <taxon>Bacillota</taxon>
        <taxon>Erysipelotrichia</taxon>
        <taxon>Erysipelotrichales</taxon>
        <taxon>Erysipelotrichaceae</taxon>
        <taxon>Solobacterium</taxon>
    </lineage>
</organism>
<dbReference type="InterPro" id="IPR037284">
    <property type="entry name" value="SUF_FeS_clus_asmbl_SufBD_sf"/>
</dbReference>
<dbReference type="AlphaFoldDB" id="A0A412PEF7"/>
<dbReference type="InterPro" id="IPR000825">
    <property type="entry name" value="SUF_FeS_clus_asmbl_SufBD_core"/>
</dbReference>
<dbReference type="InterPro" id="IPR045595">
    <property type="entry name" value="SufBD_N"/>
</dbReference>
<dbReference type="RefSeq" id="WP_118764595.1">
    <property type="nucleotide sequence ID" value="NZ_CABJCF010000002.1"/>
</dbReference>
<dbReference type="Pfam" id="PF01458">
    <property type="entry name" value="SUFBD_core"/>
    <property type="match status" value="1"/>
</dbReference>